<accession>A0A533QE31</accession>
<sequence length="342" mass="39485">MNKISFFISFMTIAFLTTLGGCKESKIHYSHAKHSERGLKDCNLCHMYKDDLKPKWPKKEKCLTCHMEDFNTKDPKSCLLCHTRPGMKIKVKHDIPKSYRDIKFSHKVHLENKVACDQCHKDILKSEAVTLALIPDMYGTCVPCHKERGDEKAACDVCHKNIKKNHMPLYHEDRWVKHNDAYWIQRHGDEFYYNQGYCKRCHSDLYWCINCHQDQKPRNHNNAWRRKTHGFAASWDRKKCSVCHQEDFCVRCHESTTPLSHTASWGGVSTRNRHCLNCHFPGSMLSCTVCHPSPTHPSAIDSPHPPFIGNCTQSGCHPLGRVGEAPHVTPPDLKNQCKLCHK</sequence>
<reference evidence="1 2" key="1">
    <citation type="submission" date="2019-04" db="EMBL/GenBank/DDBJ databases">
        <title>Genome of a novel bacterium Candidatus Jettenia ecosi reconstructed from metagenome of an anammox bioreactor.</title>
        <authorList>
            <person name="Mardanov A.V."/>
            <person name="Beletsky A.V."/>
            <person name="Ravin N.V."/>
            <person name="Botchkova E.A."/>
            <person name="Litti Y.V."/>
            <person name="Nozhevnikova A.N."/>
        </authorList>
    </citation>
    <scope>NUCLEOTIDE SEQUENCE [LARGE SCALE GENOMIC DNA]</scope>
    <source>
        <strain evidence="1">J2</strain>
    </source>
</reference>
<protein>
    <submittedName>
        <fullName evidence="1">Cytochrome c family protein</fullName>
    </submittedName>
</protein>
<dbReference type="EMBL" id="SULG01000011">
    <property type="protein sequence ID" value="TLD42902.1"/>
    <property type="molecule type" value="Genomic_DNA"/>
</dbReference>
<name>A0A533QE31_9BACT</name>
<dbReference type="PROSITE" id="PS51257">
    <property type="entry name" value="PROKAR_LIPOPROTEIN"/>
    <property type="match status" value="1"/>
</dbReference>
<dbReference type="InterPro" id="IPR036280">
    <property type="entry name" value="Multihaem_cyt_sf"/>
</dbReference>
<organism evidence="1 2">
    <name type="scientific">Candidatus Jettenia ecosi</name>
    <dbReference type="NCBI Taxonomy" id="2494326"/>
    <lineage>
        <taxon>Bacteria</taxon>
        <taxon>Pseudomonadati</taxon>
        <taxon>Planctomycetota</taxon>
        <taxon>Candidatus Brocadiia</taxon>
        <taxon>Candidatus Brocadiales</taxon>
        <taxon>Candidatus Brocadiaceae</taxon>
        <taxon>Candidatus Jettenia</taxon>
    </lineage>
</organism>
<dbReference type="SUPFAM" id="SSF48695">
    <property type="entry name" value="Multiheme cytochromes"/>
    <property type="match status" value="2"/>
</dbReference>
<dbReference type="Proteomes" id="UP000319783">
    <property type="component" value="Unassembled WGS sequence"/>
</dbReference>
<dbReference type="Gene3D" id="3.90.10.10">
    <property type="entry name" value="Cytochrome C3"/>
    <property type="match status" value="2"/>
</dbReference>
<gene>
    <name evidence="1" type="ORF">JETT_0802</name>
</gene>
<proteinExistence type="predicted"/>
<dbReference type="AlphaFoldDB" id="A0A533QE31"/>
<evidence type="ECO:0000313" key="1">
    <source>
        <dbReference type="EMBL" id="TLD42902.1"/>
    </source>
</evidence>
<evidence type="ECO:0000313" key="2">
    <source>
        <dbReference type="Proteomes" id="UP000319783"/>
    </source>
</evidence>
<comment type="caution">
    <text evidence="1">The sequence shown here is derived from an EMBL/GenBank/DDBJ whole genome shotgun (WGS) entry which is preliminary data.</text>
</comment>